<dbReference type="Gene3D" id="1.20.58.830">
    <property type="match status" value="1"/>
</dbReference>
<feature type="compositionally biased region" description="Pro residues" evidence="1">
    <location>
        <begin position="427"/>
        <end position="438"/>
    </location>
</feature>
<dbReference type="InterPro" id="IPR004258">
    <property type="entry name" value="DBL"/>
</dbReference>
<organism evidence="5 6">
    <name type="scientific">Plasmodium falciparum Tanzania</name>
    <name type="common">2000708</name>
    <dbReference type="NCBI Taxonomy" id="1036725"/>
    <lineage>
        <taxon>Eukaryota</taxon>
        <taxon>Sar</taxon>
        <taxon>Alveolata</taxon>
        <taxon>Apicomplexa</taxon>
        <taxon>Aconoidasida</taxon>
        <taxon>Haemosporida</taxon>
        <taxon>Plasmodiidae</taxon>
        <taxon>Plasmodium</taxon>
        <taxon>Plasmodium (Laverania)</taxon>
    </lineage>
</organism>
<feature type="non-terminal residue" evidence="5">
    <location>
        <position position="461"/>
    </location>
</feature>
<evidence type="ECO:0000313" key="5">
    <source>
        <dbReference type="EMBL" id="ETW33412.1"/>
    </source>
</evidence>
<feature type="domain" description="Cysteine-rich interdomain region 1 gamma" evidence="3">
    <location>
        <begin position="155"/>
        <end position="203"/>
    </location>
</feature>
<dbReference type="Pfam" id="PF03011">
    <property type="entry name" value="PFEMP"/>
    <property type="match status" value="1"/>
</dbReference>
<dbReference type="Proteomes" id="UP000030708">
    <property type="component" value="Unassembled WGS sequence"/>
</dbReference>
<sequence length="461" mass="51971">GDGEACDRTNTSNGVFAELEGPSCATPCGLYKRWIQRKGKEFEDQQKIYNEQKTKYQKQSETAKEFCGTPETTCDTAAEFLHYLASCKKDKENVKDKLDFSQPKETFKPATNCKPCSEFTVKLEKCNCREPAKGNTCTTGKITAENFKDKIDCKDVFMRVSDNSKNGFGDLSDCQKADIFKGIRKDVWKCGKICGLDVCKLENVIGNQNQNQIIIIRALFKRWVENFLKDYNEIKHKISHCINNGEGNICKRDCQNKCNCVEEWIKLKKEEWRKIKEHYLKQNEDGDNNMKSLVRNFFETLQPQTDVNKAIKPCKSLDLFQDSKECAVAGSSENGNLEKRDIVECLLNKLEEKAKNCPGKRSGSEQCTTPPNTLPDDEEPLEEEENPENMRPKICPPPEKPAQPENEGECKAAESPSEDKKEGQITPAPPGPPPPTPDEPSSTAGGEEQTNQTPALKPEEK</sequence>
<dbReference type="SUPFAM" id="SSF140924">
    <property type="entry name" value="Duffy binding domain-like"/>
    <property type="match status" value="2"/>
</dbReference>
<dbReference type="EMBL" id="KI926646">
    <property type="protein sequence ID" value="ETW33412.1"/>
    <property type="molecule type" value="Genomic_DNA"/>
</dbReference>
<dbReference type="InterPro" id="IPR054595">
    <property type="entry name" value="DBL_C"/>
</dbReference>
<feature type="region of interest" description="Disordered" evidence="1">
    <location>
        <begin position="355"/>
        <end position="461"/>
    </location>
</feature>
<evidence type="ECO:0000259" key="2">
    <source>
        <dbReference type="Pfam" id="PF03011"/>
    </source>
</evidence>
<reference evidence="5 6" key="2">
    <citation type="submission" date="2013-02" db="EMBL/GenBank/DDBJ databases">
        <title>The Genome Sequence of Plasmodium falciparum Tanzania (2000708).</title>
        <authorList>
            <consortium name="The Broad Institute Genome Sequencing Platform"/>
            <consortium name="The Broad Institute Genome Sequencing Center for Infectious Disease"/>
            <person name="Neafsey D."/>
            <person name="Cheeseman I."/>
            <person name="Volkman S."/>
            <person name="Adams J."/>
            <person name="Walker B."/>
            <person name="Young S.K."/>
            <person name="Zeng Q."/>
            <person name="Gargeya S."/>
            <person name="Fitzgerald M."/>
            <person name="Haas B."/>
            <person name="Abouelleil A."/>
            <person name="Alvarado L."/>
            <person name="Arachchi H.M."/>
            <person name="Berlin A.M."/>
            <person name="Chapman S.B."/>
            <person name="Dewar J."/>
            <person name="Goldberg J."/>
            <person name="Griggs A."/>
            <person name="Gujja S."/>
            <person name="Hansen M."/>
            <person name="Howarth C."/>
            <person name="Imamovic A."/>
            <person name="Larimer J."/>
            <person name="McCowan C."/>
            <person name="Murphy C."/>
            <person name="Neiman D."/>
            <person name="Pearson M."/>
            <person name="Priest M."/>
            <person name="Roberts A."/>
            <person name="Saif S."/>
            <person name="Shea T."/>
            <person name="Sisk P."/>
            <person name="Sykes S."/>
            <person name="Wortman J."/>
            <person name="Nusbaum C."/>
            <person name="Birren B."/>
        </authorList>
    </citation>
    <scope>NUCLEOTIDE SEQUENCE [LARGE SCALE GENOMIC DNA]</scope>
    <source>
        <strain evidence="6">Tanzania (2000708)</strain>
    </source>
</reference>
<proteinExistence type="predicted"/>
<dbReference type="Pfam" id="PF22672">
    <property type="entry name" value="DBL_C"/>
    <property type="match status" value="1"/>
</dbReference>
<gene>
    <name evidence="5" type="ORF">PFTANZ_05869</name>
</gene>
<evidence type="ECO:0000313" key="6">
    <source>
        <dbReference type="Proteomes" id="UP000030708"/>
    </source>
</evidence>
<dbReference type="FunFam" id="1.20.58.1930:FF:000001">
    <property type="entry name" value="Erythrocyte membrane protein 1, PfEMP1"/>
    <property type="match status" value="1"/>
</dbReference>
<feature type="compositionally biased region" description="Basic and acidic residues" evidence="1">
    <location>
        <begin position="408"/>
        <end position="423"/>
    </location>
</feature>
<dbReference type="Gene3D" id="1.20.58.1930">
    <property type="match status" value="1"/>
</dbReference>
<evidence type="ECO:0008006" key="7">
    <source>
        <dbReference type="Google" id="ProtNLM"/>
    </source>
</evidence>
<evidence type="ECO:0000259" key="4">
    <source>
        <dbReference type="Pfam" id="PF22672"/>
    </source>
</evidence>
<reference evidence="5 6" key="1">
    <citation type="submission" date="2013-02" db="EMBL/GenBank/DDBJ databases">
        <title>The Genome Annotation of Plasmodium falciparum Tanzania (2000708).</title>
        <authorList>
            <consortium name="The Broad Institute Genome Sequencing Platform"/>
            <consortium name="The Broad Institute Genome Sequencing Center for Infectious Disease"/>
            <person name="Neafsey D."/>
            <person name="Hoffman S."/>
            <person name="Volkman S."/>
            <person name="Rosenthal P."/>
            <person name="Walker B."/>
            <person name="Young S.K."/>
            <person name="Zeng Q."/>
            <person name="Gargeya S."/>
            <person name="Fitzgerald M."/>
            <person name="Haas B."/>
            <person name="Abouelleil A."/>
            <person name="Allen A.W."/>
            <person name="Alvarado L."/>
            <person name="Arachchi H.M."/>
            <person name="Berlin A.M."/>
            <person name="Chapman S.B."/>
            <person name="Gainer-Dewar J."/>
            <person name="Goldberg J."/>
            <person name="Griggs A."/>
            <person name="Gujja S."/>
            <person name="Hansen M."/>
            <person name="Howarth C."/>
            <person name="Imamovic A."/>
            <person name="Ireland A."/>
            <person name="Larimer J."/>
            <person name="McCowan C."/>
            <person name="Murphy C."/>
            <person name="Pearson M."/>
            <person name="Poon T.W."/>
            <person name="Priest M."/>
            <person name="Roberts A."/>
            <person name="Saif S."/>
            <person name="Shea T."/>
            <person name="Sisk P."/>
            <person name="Sykes S."/>
            <person name="Wortman J."/>
            <person name="Nusbaum C."/>
            <person name="Birren B."/>
        </authorList>
    </citation>
    <scope>NUCLEOTIDE SEQUENCE [LARGE SCALE GENOMIC DNA]</scope>
    <source>
        <strain evidence="6">Tanzania (2000708)</strain>
    </source>
</reference>
<evidence type="ECO:0000259" key="3">
    <source>
        <dbReference type="Pfam" id="PF18562"/>
    </source>
</evidence>
<protein>
    <recommendedName>
        <fullName evidence="7">Duffy-binding-like domain-containing protein</fullName>
    </recommendedName>
</protein>
<feature type="compositionally biased region" description="Polar residues" evidence="1">
    <location>
        <begin position="441"/>
        <end position="454"/>
    </location>
</feature>
<dbReference type="InterPro" id="IPR041480">
    <property type="entry name" value="CIDR1_gamma"/>
</dbReference>
<feature type="domain" description="Duffy-binding-like" evidence="2">
    <location>
        <begin position="219"/>
        <end position="363"/>
    </location>
</feature>
<dbReference type="Pfam" id="PF18562">
    <property type="entry name" value="CIDR1_gamma"/>
    <property type="match status" value="1"/>
</dbReference>
<evidence type="ECO:0000256" key="1">
    <source>
        <dbReference type="SAM" id="MobiDB-lite"/>
    </source>
</evidence>
<feature type="compositionally biased region" description="Acidic residues" evidence="1">
    <location>
        <begin position="375"/>
        <end position="387"/>
    </location>
</feature>
<feature type="non-terminal residue" evidence="5">
    <location>
        <position position="1"/>
    </location>
</feature>
<name>A0A024VYB6_PLAFA</name>
<dbReference type="AlphaFoldDB" id="A0A024VYB6"/>
<feature type="domain" description="Duffy-binding-like" evidence="4">
    <location>
        <begin position="1"/>
        <end position="110"/>
    </location>
</feature>
<accession>A0A024VYB6</accession>